<evidence type="ECO:0008006" key="6">
    <source>
        <dbReference type="Google" id="ProtNLM"/>
    </source>
</evidence>
<dbReference type="STRING" id="400682.A0A1X7VBM3"/>
<accession>A0A1X7VBM3</accession>
<evidence type="ECO:0000259" key="4">
    <source>
        <dbReference type="Pfam" id="PF09607"/>
    </source>
</evidence>
<organism evidence="5">
    <name type="scientific">Amphimedon queenslandica</name>
    <name type="common">Sponge</name>
    <dbReference type="NCBI Taxonomy" id="400682"/>
    <lineage>
        <taxon>Eukaryota</taxon>
        <taxon>Metazoa</taxon>
        <taxon>Porifera</taxon>
        <taxon>Demospongiae</taxon>
        <taxon>Heteroscleromorpha</taxon>
        <taxon>Haplosclerida</taxon>
        <taxon>Niphatidae</taxon>
        <taxon>Amphimedon</taxon>
    </lineage>
</organism>
<evidence type="ECO:0000256" key="2">
    <source>
        <dbReference type="SAM" id="MobiDB-lite"/>
    </source>
</evidence>
<name>A0A1X7VBM3_AMPQE</name>
<dbReference type="InParanoid" id="A0A1X7VBM3"/>
<dbReference type="InterPro" id="IPR018586">
    <property type="entry name" value="Brinker_DNA-bd"/>
</dbReference>
<dbReference type="InterPro" id="IPR006600">
    <property type="entry name" value="HTH_CenpB_DNA-bd_dom"/>
</dbReference>
<proteinExistence type="predicted"/>
<dbReference type="GO" id="GO:0005634">
    <property type="term" value="C:nucleus"/>
    <property type="evidence" value="ECO:0007669"/>
    <property type="project" value="TreeGrafter"/>
</dbReference>
<evidence type="ECO:0000256" key="1">
    <source>
        <dbReference type="ARBA" id="ARBA00023125"/>
    </source>
</evidence>
<dbReference type="AlphaFoldDB" id="A0A1X7VBM3"/>
<sequence length="142" mass="16173">MKTIPSDLKTPEQYRIRTTKFRCGFKLNVVEEAKKTSNRAAARKFSIDEASVRYWRKQKDKLQSTPGKKGLPGAGRKAKLPDMEERLASWIIELRSKNCRVTGAAMQRKALDLHNGAEDFTASRGLLKINIVNKNWSRCGYT</sequence>
<dbReference type="InterPro" id="IPR009057">
    <property type="entry name" value="Homeodomain-like_sf"/>
</dbReference>
<dbReference type="Pfam" id="PF09607">
    <property type="entry name" value="BrkDBD"/>
    <property type="match status" value="1"/>
</dbReference>
<evidence type="ECO:0000313" key="5">
    <source>
        <dbReference type="EnsemblMetazoa" id="Aqu2.1.37388_001"/>
    </source>
</evidence>
<dbReference type="GO" id="GO:0003677">
    <property type="term" value="F:DNA binding"/>
    <property type="evidence" value="ECO:0007669"/>
    <property type="project" value="UniProtKB-KW"/>
</dbReference>
<evidence type="ECO:0000259" key="3">
    <source>
        <dbReference type="Pfam" id="PF03221"/>
    </source>
</evidence>
<dbReference type="OrthoDB" id="5874990at2759"/>
<keyword evidence="1" id="KW-0238">DNA-binding</keyword>
<protein>
    <recommendedName>
        <fullName evidence="6">HTH CENPB-type domain-containing protein</fullName>
    </recommendedName>
</protein>
<dbReference type="Pfam" id="PF03221">
    <property type="entry name" value="HTH_Tnp_Tc5"/>
    <property type="match status" value="1"/>
</dbReference>
<feature type="domain" description="Brinker DNA-binding" evidence="4">
    <location>
        <begin position="21"/>
        <end position="65"/>
    </location>
</feature>
<dbReference type="PANTHER" id="PTHR19303">
    <property type="entry name" value="TRANSPOSON"/>
    <property type="match status" value="1"/>
</dbReference>
<dbReference type="InterPro" id="IPR050863">
    <property type="entry name" value="CenT-Element_Derived"/>
</dbReference>
<reference evidence="5" key="1">
    <citation type="submission" date="2017-05" db="UniProtKB">
        <authorList>
            <consortium name="EnsemblMetazoa"/>
        </authorList>
    </citation>
    <scope>IDENTIFICATION</scope>
</reference>
<dbReference type="SUPFAM" id="SSF46689">
    <property type="entry name" value="Homeodomain-like"/>
    <property type="match status" value="1"/>
</dbReference>
<dbReference type="EnsemblMetazoa" id="Aqu2.1.37388_001">
    <property type="protein sequence ID" value="Aqu2.1.37388_001"/>
    <property type="gene ID" value="Aqu2.1.37388"/>
</dbReference>
<feature type="domain" description="HTH CENPB-type" evidence="3">
    <location>
        <begin position="81"/>
        <end position="126"/>
    </location>
</feature>
<feature type="region of interest" description="Disordered" evidence="2">
    <location>
        <begin position="58"/>
        <end position="79"/>
    </location>
</feature>
<dbReference type="Gene3D" id="1.10.10.60">
    <property type="entry name" value="Homeodomain-like"/>
    <property type="match status" value="2"/>
</dbReference>